<dbReference type="InterPro" id="IPR039261">
    <property type="entry name" value="FNR_nucleotide-bd"/>
</dbReference>
<feature type="domain" description="2Fe-2S ferredoxin-type" evidence="7">
    <location>
        <begin position="238"/>
        <end position="321"/>
    </location>
</feature>
<dbReference type="PROSITE" id="PS51085">
    <property type="entry name" value="2FE2S_FER_2"/>
    <property type="match status" value="1"/>
</dbReference>
<dbReference type="InterPro" id="IPR036010">
    <property type="entry name" value="2Fe-2S_ferredoxin-like_sf"/>
</dbReference>
<evidence type="ECO:0000256" key="2">
    <source>
        <dbReference type="ARBA" id="ARBA00022714"/>
    </source>
</evidence>
<evidence type="ECO:0000256" key="5">
    <source>
        <dbReference type="ARBA" id="ARBA00023004"/>
    </source>
</evidence>
<proteinExistence type="predicted"/>
<dbReference type="InterPro" id="IPR017938">
    <property type="entry name" value="Riboflavin_synthase-like_b-brl"/>
</dbReference>
<dbReference type="Pfam" id="PF00175">
    <property type="entry name" value="NAD_binding_1"/>
    <property type="match status" value="1"/>
</dbReference>
<keyword evidence="3" id="KW-0479">Metal-binding</keyword>
<dbReference type="PRINTS" id="PR00409">
    <property type="entry name" value="PHDIOXRDTASE"/>
</dbReference>
<evidence type="ECO:0000259" key="8">
    <source>
        <dbReference type="PROSITE" id="PS51384"/>
    </source>
</evidence>
<keyword evidence="4" id="KW-0560">Oxidoreductase</keyword>
<protein>
    <submittedName>
        <fullName evidence="9">Oxidoreductase</fullName>
    </submittedName>
</protein>
<evidence type="ECO:0000256" key="3">
    <source>
        <dbReference type="ARBA" id="ARBA00022723"/>
    </source>
</evidence>
<keyword evidence="5" id="KW-0408">Iron</keyword>
<dbReference type="CDD" id="cd00207">
    <property type="entry name" value="fer2"/>
    <property type="match status" value="1"/>
</dbReference>
<dbReference type="Gene3D" id="2.40.30.10">
    <property type="entry name" value="Translation factors"/>
    <property type="match status" value="1"/>
</dbReference>
<dbReference type="CDD" id="cd06185">
    <property type="entry name" value="PDR_like"/>
    <property type="match status" value="1"/>
</dbReference>
<dbReference type="GO" id="GO:0016491">
    <property type="term" value="F:oxidoreductase activity"/>
    <property type="evidence" value="ECO:0007669"/>
    <property type="project" value="UniProtKB-KW"/>
</dbReference>
<dbReference type="SUPFAM" id="SSF63380">
    <property type="entry name" value="Riboflavin synthase domain-like"/>
    <property type="match status" value="1"/>
</dbReference>
<dbReference type="Gene3D" id="3.40.50.80">
    <property type="entry name" value="Nucleotide-binding domain of ferredoxin-NADP reductase (FNR) module"/>
    <property type="match status" value="1"/>
</dbReference>
<dbReference type="InterPro" id="IPR017927">
    <property type="entry name" value="FAD-bd_FR_type"/>
</dbReference>
<evidence type="ECO:0000256" key="4">
    <source>
        <dbReference type="ARBA" id="ARBA00023002"/>
    </source>
</evidence>
<dbReference type="PANTHER" id="PTHR47354">
    <property type="entry name" value="NADH OXIDOREDUCTASE HCR"/>
    <property type="match status" value="1"/>
</dbReference>
<dbReference type="InterPro" id="IPR006058">
    <property type="entry name" value="2Fe2S_fd_BS"/>
</dbReference>
<dbReference type="InterPro" id="IPR001041">
    <property type="entry name" value="2Fe-2S_ferredoxin-type"/>
</dbReference>
<evidence type="ECO:0000259" key="7">
    <source>
        <dbReference type="PROSITE" id="PS51085"/>
    </source>
</evidence>
<dbReference type="InterPro" id="IPR001433">
    <property type="entry name" value="OxRdtase_FAD/NAD-bd"/>
</dbReference>
<feature type="domain" description="FAD-binding FR-type" evidence="8">
    <location>
        <begin position="2"/>
        <end position="104"/>
    </location>
</feature>
<dbReference type="InterPro" id="IPR012675">
    <property type="entry name" value="Beta-grasp_dom_sf"/>
</dbReference>
<dbReference type="PROSITE" id="PS00197">
    <property type="entry name" value="2FE2S_FER_1"/>
    <property type="match status" value="1"/>
</dbReference>
<dbReference type="RefSeq" id="WP_126039412.1">
    <property type="nucleotide sequence ID" value="NZ_CP022299.1"/>
</dbReference>
<dbReference type="GO" id="GO:0051537">
    <property type="term" value="F:2 iron, 2 sulfur cluster binding"/>
    <property type="evidence" value="ECO:0007669"/>
    <property type="project" value="UniProtKB-KW"/>
</dbReference>
<keyword evidence="1" id="KW-0285">Flavoprotein</keyword>
<dbReference type="PROSITE" id="PS51384">
    <property type="entry name" value="FAD_FR"/>
    <property type="match status" value="1"/>
</dbReference>
<dbReference type="AlphaFoldDB" id="A0A3Q8XGE3"/>
<keyword evidence="2" id="KW-0001">2Fe-2S</keyword>
<evidence type="ECO:0000313" key="10">
    <source>
        <dbReference type="Proteomes" id="UP000276980"/>
    </source>
</evidence>
<dbReference type="Proteomes" id="UP000276980">
    <property type="component" value="Plasmid pIC001A"/>
</dbReference>
<keyword evidence="9" id="KW-0614">Plasmid</keyword>
<dbReference type="Gene3D" id="3.10.20.30">
    <property type="match status" value="1"/>
</dbReference>
<dbReference type="Pfam" id="PF00111">
    <property type="entry name" value="Fer2"/>
    <property type="match status" value="1"/>
</dbReference>
<gene>
    <name evidence="9" type="ORF">CFH90_17830</name>
</gene>
<dbReference type="InterPro" id="IPR050415">
    <property type="entry name" value="MRET"/>
</dbReference>
<evidence type="ECO:0000256" key="6">
    <source>
        <dbReference type="ARBA" id="ARBA00023014"/>
    </source>
</evidence>
<keyword evidence="6" id="KW-0411">Iron-sulfur</keyword>
<dbReference type="SUPFAM" id="SSF52343">
    <property type="entry name" value="Ferredoxin reductase-like, C-terminal NADP-linked domain"/>
    <property type="match status" value="1"/>
</dbReference>
<dbReference type="EMBL" id="CP022299">
    <property type="protein sequence ID" value="AZN65781.1"/>
    <property type="molecule type" value="Genomic_DNA"/>
</dbReference>
<sequence length="321" mass="36568">MNNIIDVRVQQMRYESENILSIQLAPIHSKLLPHFNSGAHIDLHLPHGKVRQYSLISPLQDRRYYEIGVLKEPKSAGGSRYIHEQLRVGDLIQISEPRNLFELDDTDQKVLLIAGGIGITPILSMWSSLAIDQRKCDLHYCTRQPNIPFIDRINEFHIMNRDSHYVTYIGNQHTNGFDIATVLQQETVNTHIYVCGSATFIQSIESQALVMQWTKPFIHKECFKNTNTALQLTSSQEHIIEIASTGQKIPLLQIDNIAEVLNKAGYVVPLSCEQGICGTCTLRYTEGELHHQDMILNDEDHLTMFTPCCSKIKSKYIVIDL</sequence>
<name>A0A3Q8XGE3_ACIJO</name>
<dbReference type="GO" id="GO:0046872">
    <property type="term" value="F:metal ion binding"/>
    <property type="evidence" value="ECO:0007669"/>
    <property type="project" value="UniProtKB-KW"/>
</dbReference>
<evidence type="ECO:0000313" key="9">
    <source>
        <dbReference type="EMBL" id="AZN65781.1"/>
    </source>
</evidence>
<dbReference type="SUPFAM" id="SSF54292">
    <property type="entry name" value="2Fe-2S ferredoxin-like"/>
    <property type="match status" value="1"/>
</dbReference>
<geneLocation type="plasmid" evidence="10">
    <name>pic001a</name>
</geneLocation>
<accession>A0A3Q8XGE3</accession>
<reference evidence="9 10" key="1">
    <citation type="submission" date="2017-06" db="EMBL/GenBank/DDBJ databases">
        <title>Complete Genome Sequence of the Carbazole-Degrading Bacterium Acinetobacter johnsonii IC001.</title>
        <authorList>
            <person name="Vejarano F."/>
            <person name="Suzuki-Minakuchi C."/>
            <person name="Ohtsubo Y."/>
            <person name="Tsuda M."/>
            <person name="Okada K."/>
            <person name="Nojiri H."/>
        </authorList>
    </citation>
    <scope>NUCLEOTIDE SEQUENCE [LARGE SCALE GENOMIC DNA]</scope>
    <source>
        <strain evidence="9 10">IC001</strain>
        <plasmid evidence="10">pic001a</plasmid>
    </source>
</reference>
<organism evidence="9 10">
    <name type="scientific">Acinetobacter johnsonii</name>
    <dbReference type="NCBI Taxonomy" id="40214"/>
    <lineage>
        <taxon>Bacteria</taxon>
        <taxon>Pseudomonadati</taxon>
        <taxon>Pseudomonadota</taxon>
        <taxon>Gammaproteobacteria</taxon>
        <taxon>Moraxellales</taxon>
        <taxon>Moraxellaceae</taxon>
        <taxon>Acinetobacter</taxon>
    </lineage>
</organism>
<dbReference type="PANTHER" id="PTHR47354:SF1">
    <property type="entry name" value="CARNITINE MONOOXYGENASE REDUCTASE SUBUNIT"/>
    <property type="match status" value="1"/>
</dbReference>
<evidence type="ECO:0000256" key="1">
    <source>
        <dbReference type="ARBA" id="ARBA00022630"/>
    </source>
</evidence>